<comment type="similarity">
    <text evidence="1">Belongs to the RNA polymerase-binding protein RbpA family.</text>
</comment>
<gene>
    <name evidence="1" type="primary">rbpA</name>
    <name evidence="2" type="ORF">EZJ44_03295</name>
</gene>
<sequence>MVERSLRGMKIGANSLESDIGVALVDRREVTYECLDNQQRFVVTLAADAEAPAVWECRCGSEAKLIGAQVEDDDEEKTQKPVRTHWDMLLERRSKEELQELLDERLALLREGKLYKRMR</sequence>
<proteinExistence type="inferred from homology"/>
<evidence type="ECO:0000256" key="1">
    <source>
        <dbReference type="HAMAP-Rule" id="MF_01483"/>
    </source>
</evidence>
<dbReference type="AlphaFoldDB" id="A0A4Q9V1F6"/>
<accession>A0A4Q9V1F6</accession>
<comment type="caution">
    <text evidence="1">Lacks conserved residue(s) required for the propagation of feature annotation.</text>
</comment>
<dbReference type="Gene3D" id="2.20.28.270">
    <property type="entry name" value="RNA polymerase-binding protein A"/>
    <property type="match status" value="1"/>
</dbReference>
<dbReference type="OrthoDB" id="3618415at2"/>
<dbReference type="GO" id="GO:0045893">
    <property type="term" value="P:positive regulation of DNA-templated transcription"/>
    <property type="evidence" value="ECO:0007669"/>
    <property type="project" value="UniProtKB-UniRule"/>
</dbReference>
<dbReference type="EMBL" id="SJDT01000002">
    <property type="protein sequence ID" value="TBW22934.1"/>
    <property type="molecule type" value="Genomic_DNA"/>
</dbReference>
<keyword evidence="3" id="KW-1185">Reference proteome</keyword>
<evidence type="ECO:0000313" key="3">
    <source>
        <dbReference type="Proteomes" id="UP000293036"/>
    </source>
</evidence>
<protein>
    <recommendedName>
        <fullName evidence="1">RNA polymerase-binding protein RbpA</fullName>
    </recommendedName>
</protein>
<dbReference type="InterPro" id="IPR038638">
    <property type="entry name" value="RbpA_sf"/>
</dbReference>
<comment type="subunit">
    <text evidence="1">Forms a complex with the RNAP catalytic core and with free principal sigma factors.</text>
</comment>
<dbReference type="Pfam" id="PF13397">
    <property type="entry name" value="RbpA"/>
    <property type="match status" value="1"/>
</dbReference>
<dbReference type="Proteomes" id="UP000293036">
    <property type="component" value="Unassembled WGS sequence"/>
</dbReference>
<comment type="caution">
    <text evidence="2">The sequence shown here is derived from an EMBL/GenBank/DDBJ whole genome shotgun (WGS) entry which is preliminary data.</text>
</comment>
<dbReference type="HAMAP" id="MF_01483">
    <property type="entry name" value="RbpA"/>
    <property type="match status" value="1"/>
</dbReference>
<comment type="function">
    <text evidence="1">Binds to RNA polymerase (RNAP), stimulating transcription from principal, but not alternative sigma factor promoters.</text>
</comment>
<keyword evidence="1" id="KW-0804">Transcription</keyword>
<organism evidence="2 3">
    <name type="scientific">Arcanobacterium bovis</name>
    <dbReference type="NCBI Taxonomy" id="2529275"/>
    <lineage>
        <taxon>Bacteria</taxon>
        <taxon>Bacillati</taxon>
        <taxon>Actinomycetota</taxon>
        <taxon>Actinomycetes</taxon>
        <taxon>Actinomycetales</taxon>
        <taxon>Actinomycetaceae</taxon>
        <taxon>Arcanobacterium</taxon>
    </lineage>
</organism>
<dbReference type="RefSeq" id="WP_131280071.1">
    <property type="nucleotide sequence ID" value="NZ_JBHSLR010000009.1"/>
</dbReference>
<reference evidence="2 3" key="1">
    <citation type="submission" date="2019-02" db="EMBL/GenBank/DDBJ databases">
        <title>Arcanobacterium bovis sp. nov., isolated from the milk of a cow with mastitis.</title>
        <authorList>
            <person name="Sammra O."/>
            <person name="Foster G."/>
            <person name="Hassan A."/>
            <person name="Alssahen M."/>
            <person name="Laemmler C."/>
            <person name="Borowiak M."/>
            <person name="Malorny B."/>
            <person name="Abdulmawjood A."/>
        </authorList>
    </citation>
    <scope>NUCLEOTIDE SEQUENCE [LARGE SCALE GENOMIC DNA]</scope>
    <source>
        <strain evidence="2 3">C605018/01/1</strain>
    </source>
</reference>
<evidence type="ECO:0000313" key="2">
    <source>
        <dbReference type="EMBL" id="TBW22934.1"/>
    </source>
</evidence>
<keyword evidence="1" id="KW-0805">Transcription regulation</keyword>
<dbReference type="GO" id="GO:0001000">
    <property type="term" value="F:bacterial-type RNA polymerase core enzyme binding"/>
    <property type="evidence" value="ECO:0007669"/>
    <property type="project" value="UniProtKB-UniRule"/>
</dbReference>
<name>A0A4Q9V1F6_9ACTO</name>
<dbReference type="InterPro" id="IPR025182">
    <property type="entry name" value="RNApol-bd_RbpA"/>
</dbReference>